<name>A0A397V4M6_9GLOM</name>
<gene>
    <name evidence="2" type="ORF">C2G38_2190333</name>
</gene>
<dbReference type="GO" id="GO:0007169">
    <property type="term" value="P:cell surface receptor protein tyrosine kinase signaling pathway"/>
    <property type="evidence" value="ECO:0007669"/>
    <property type="project" value="TreeGrafter"/>
</dbReference>
<dbReference type="InterPro" id="IPR001245">
    <property type="entry name" value="Ser-Thr/Tyr_kinase_cat_dom"/>
</dbReference>
<accession>A0A397V4M6</accession>
<dbReference type="Pfam" id="PF07714">
    <property type="entry name" value="PK_Tyr_Ser-Thr"/>
    <property type="match status" value="1"/>
</dbReference>
<dbReference type="GO" id="GO:0043235">
    <property type="term" value="C:receptor complex"/>
    <property type="evidence" value="ECO:0007669"/>
    <property type="project" value="TreeGrafter"/>
</dbReference>
<dbReference type="AlphaFoldDB" id="A0A397V4M6"/>
<sequence length="86" mass="10249">MDKNTIRRFVKEFANIIEFYGVTRDRGFYNMVLQLANNGDLREYLKINFSKLGWTDRLRMAREISDGLKFLHKNNIIHRDLVSVVI</sequence>
<dbReference type="GO" id="GO:0004714">
    <property type="term" value="F:transmembrane receptor protein tyrosine kinase activity"/>
    <property type="evidence" value="ECO:0007669"/>
    <property type="project" value="TreeGrafter"/>
</dbReference>
<dbReference type="SUPFAM" id="SSF56112">
    <property type="entry name" value="Protein kinase-like (PK-like)"/>
    <property type="match status" value="1"/>
</dbReference>
<evidence type="ECO:0000313" key="3">
    <source>
        <dbReference type="Proteomes" id="UP000266673"/>
    </source>
</evidence>
<dbReference type="GO" id="GO:0005524">
    <property type="term" value="F:ATP binding"/>
    <property type="evidence" value="ECO:0007669"/>
    <property type="project" value="InterPro"/>
</dbReference>
<evidence type="ECO:0000313" key="2">
    <source>
        <dbReference type="EMBL" id="RIB16307.1"/>
    </source>
</evidence>
<keyword evidence="2" id="KW-0418">Kinase</keyword>
<evidence type="ECO:0000259" key="1">
    <source>
        <dbReference type="PROSITE" id="PS50011"/>
    </source>
</evidence>
<proteinExistence type="predicted"/>
<keyword evidence="3" id="KW-1185">Reference proteome</keyword>
<dbReference type="InterPro" id="IPR011009">
    <property type="entry name" value="Kinase-like_dom_sf"/>
</dbReference>
<dbReference type="PANTHER" id="PTHR24416">
    <property type="entry name" value="TYROSINE-PROTEIN KINASE RECEPTOR"/>
    <property type="match status" value="1"/>
</dbReference>
<dbReference type="InterPro" id="IPR050122">
    <property type="entry name" value="RTK"/>
</dbReference>
<protein>
    <submittedName>
        <fullName evidence="2">Kinase-like domain-containing protein</fullName>
    </submittedName>
</protein>
<dbReference type="GO" id="GO:0005886">
    <property type="term" value="C:plasma membrane"/>
    <property type="evidence" value="ECO:0007669"/>
    <property type="project" value="TreeGrafter"/>
</dbReference>
<comment type="caution">
    <text evidence="2">The sequence shown here is derived from an EMBL/GenBank/DDBJ whole genome shotgun (WGS) entry which is preliminary data.</text>
</comment>
<dbReference type="PANTHER" id="PTHR24416:SF617">
    <property type="entry name" value="RET ONCOGENE, ISOFORM A"/>
    <property type="match status" value="1"/>
</dbReference>
<feature type="domain" description="Protein kinase" evidence="1">
    <location>
        <begin position="1"/>
        <end position="86"/>
    </location>
</feature>
<organism evidence="2 3">
    <name type="scientific">Gigaspora rosea</name>
    <dbReference type="NCBI Taxonomy" id="44941"/>
    <lineage>
        <taxon>Eukaryota</taxon>
        <taxon>Fungi</taxon>
        <taxon>Fungi incertae sedis</taxon>
        <taxon>Mucoromycota</taxon>
        <taxon>Glomeromycotina</taxon>
        <taxon>Glomeromycetes</taxon>
        <taxon>Diversisporales</taxon>
        <taxon>Gigasporaceae</taxon>
        <taxon>Gigaspora</taxon>
    </lineage>
</organism>
<dbReference type="Proteomes" id="UP000266673">
    <property type="component" value="Unassembled WGS sequence"/>
</dbReference>
<dbReference type="OrthoDB" id="10261027at2759"/>
<dbReference type="InterPro" id="IPR000719">
    <property type="entry name" value="Prot_kinase_dom"/>
</dbReference>
<dbReference type="PROSITE" id="PS50011">
    <property type="entry name" value="PROTEIN_KINASE_DOM"/>
    <property type="match status" value="1"/>
</dbReference>
<keyword evidence="2" id="KW-0808">Transferase</keyword>
<reference evidence="2 3" key="1">
    <citation type="submission" date="2018-06" db="EMBL/GenBank/DDBJ databases">
        <title>Comparative genomics reveals the genomic features of Rhizophagus irregularis, R. cerebriforme, R. diaphanum and Gigaspora rosea, and their symbiotic lifestyle signature.</title>
        <authorList>
            <person name="Morin E."/>
            <person name="San Clemente H."/>
            <person name="Chen E.C.H."/>
            <person name="De La Providencia I."/>
            <person name="Hainaut M."/>
            <person name="Kuo A."/>
            <person name="Kohler A."/>
            <person name="Murat C."/>
            <person name="Tang N."/>
            <person name="Roy S."/>
            <person name="Loubradou J."/>
            <person name="Henrissat B."/>
            <person name="Grigoriev I.V."/>
            <person name="Corradi N."/>
            <person name="Roux C."/>
            <person name="Martin F.M."/>
        </authorList>
    </citation>
    <scope>NUCLEOTIDE SEQUENCE [LARGE SCALE GENOMIC DNA]</scope>
    <source>
        <strain evidence="2 3">DAOM 194757</strain>
    </source>
</reference>
<dbReference type="EMBL" id="QKWP01000686">
    <property type="protein sequence ID" value="RIB16307.1"/>
    <property type="molecule type" value="Genomic_DNA"/>
</dbReference>
<dbReference type="Gene3D" id="1.10.510.10">
    <property type="entry name" value="Transferase(Phosphotransferase) domain 1"/>
    <property type="match status" value="1"/>
</dbReference>